<organism evidence="1 2">
    <name type="scientific">Rhododendron griersonianum</name>
    <dbReference type="NCBI Taxonomy" id="479676"/>
    <lineage>
        <taxon>Eukaryota</taxon>
        <taxon>Viridiplantae</taxon>
        <taxon>Streptophyta</taxon>
        <taxon>Embryophyta</taxon>
        <taxon>Tracheophyta</taxon>
        <taxon>Spermatophyta</taxon>
        <taxon>Magnoliopsida</taxon>
        <taxon>eudicotyledons</taxon>
        <taxon>Gunneridae</taxon>
        <taxon>Pentapetalae</taxon>
        <taxon>asterids</taxon>
        <taxon>Ericales</taxon>
        <taxon>Ericaceae</taxon>
        <taxon>Ericoideae</taxon>
        <taxon>Rhodoreae</taxon>
        <taxon>Rhododendron</taxon>
    </lineage>
</organism>
<sequence>MVYRAFIGLSARISKWSPTGATIGLKGGIRRRRLTSDCQYDQWPRDGEPRSEDYH</sequence>
<evidence type="ECO:0000313" key="2">
    <source>
        <dbReference type="Proteomes" id="UP000823749"/>
    </source>
</evidence>
<comment type="caution">
    <text evidence="1">The sequence shown here is derived from an EMBL/GenBank/DDBJ whole genome shotgun (WGS) entry which is preliminary data.</text>
</comment>
<accession>A0AAV6LNC0</accession>
<reference evidence="1" key="1">
    <citation type="submission" date="2020-08" db="EMBL/GenBank/DDBJ databases">
        <title>Plant Genome Project.</title>
        <authorList>
            <person name="Zhang R.-G."/>
        </authorList>
    </citation>
    <scope>NUCLEOTIDE SEQUENCE</scope>
    <source>
        <strain evidence="1">WSP0</strain>
        <tissue evidence="1">Leaf</tissue>
    </source>
</reference>
<proteinExistence type="predicted"/>
<name>A0AAV6LNC0_9ERIC</name>
<protein>
    <submittedName>
        <fullName evidence="1">Uncharacterized protein</fullName>
    </submittedName>
</protein>
<dbReference type="EMBL" id="JACTNZ010000001">
    <property type="protein sequence ID" value="KAG5565859.1"/>
    <property type="molecule type" value="Genomic_DNA"/>
</dbReference>
<gene>
    <name evidence="1" type="ORF">RHGRI_001687</name>
</gene>
<keyword evidence="2" id="KW-1185">Reference proteome</keyword>
<evidence type="ECO:0000313" key="1">
    <source>
        <dbReference type="EMBL" id="KAG5565859.1"/>
    </source>
</evidence>
<dbReference type="Proteomes" id="UP000823749">
    <property type="component" value="Chromosome 1"/>
</dbReference>
<dbReference type="AlphaFoldDB" id="A0AAV6LNC0"/>